<feature type="coiled-coil region" evidence="1">
    <location>
        <begin position="137"/>
        <end position="171"/>
    </location>
</feature>
<name>A0A8S2ZA42_9BILA</name>
<sequence>MQIGHFQKNCPQKDDVTCEICGVKCADIKKHECQGVPKCIRCDGDHKSSDTKCPKVKDYLAALTRTLLATRNNVQVTQPVQNNLALATSNFPWLNYLPPTNTLTTNNNHVDAIGMFEKLRETMIDEGKKTRESFDQFKEEMFQRDKYEQEISNLKSKVTTLENQLAQQNLVQQETMILIT</sequence>
<gene>
    <name evidence="2" type="ORF">SRO942_LOCUS49449</name>
</gene>
<keyword evidence="1" id="KW-0175">Coiled coil</keyword>
<dbReference type="Proteomes" id="UP000681722">
    <property type="component" value="Unassembled WGS sequence"/>
</dbReference>
<accession>A0A8S2ZA42</accession>
<dbReference type="EMBL" id="CAJOBC010132667">
    <property type="protein sequence ID" value="CAF4618356.1"/>
    <property type="molecule type" value="Genomic_DNA"/>
</dbReference>
<evidence type="ECO:0000313" key="2">
    <source>
        <dbReference type="EMBL" id="CAF4618356.1"/>
    </source>
</evidence>
<organism evidence="2 3">
    <name type="scientific">Didymodactylos carnosus</name>
    <dbReference type="NCBI Taxonomy" id="1234261"/>
    <lineage>
        <taxon>Eukaryota</taxon>
        <taxon>Metazoa</taxon>
        <taxon>Spiralia</taxon>
        <taxon>Gnathifera</taxon>
        <taxon>Rotifera</taxon>
        <taxon>Eurotatoria</taxon>
        <taxon>Bdelloidea</taxon>
        <taxon>Philodinida</taxon>
        <taxon>Philodinidae</taxon>
        <taxon>Didymodactylos</taxon>
    </lineage>
</organism>
<protein>
    <submittedName>
        <fullName evidence="2">Uncharacterized protein</fullName>
    </submittedName>
</protein>
<evidence type="ECO:0000256" key="1">
    <source>
        <dbReference type="SAM" id="Coils"/>
    </source>
</evidence>
<reference evidence="2" key="1">
    <citation type="submission" date="2021-02" db="EMBL/GenBank/DDBJ databases">
        <authorList>
            <person name="Nowell W R."/>
        </authorList>
    </citation>
    <scope>NUCLEOTIDE SEQUENCE</scope>
</reference>
<dbReference type="OrthoDB" id="7608935at2759"/>
<dbReference type="AlphaFoldDB" id="A0A8S2ZA42"/>
<feature type="non-terminal residue" evidence="2">
    <location>
        <position position="180"/>
    </location>
</feature>
<evidence type="ECO:0000313" key="3">
    <source>
        <dbReference type="Proteomes" id="UP000681722"/>
    </source>
</evidence>
<comment type="caution">
    <text evidence="2">The sequence shown here is derived from an EMBL/GenBank/DDBJ whole genome shotgun (WGS) entry which is preliminary data.</text>
</comment>
<proteinExistence type="predicted"/>